<proteinExistence type="predicted"/>
<accession>A0A4R2GZX8</accession>
<gene>
    <name evidence="2" type="ORF">EV652_12166</name>
</gene>
<comment type="caution">
    <text evidence="2">The sequence shown here is derived from an EMBL/GenBank/DDBJ whole genome shotgun (WGS) entry which is preliminary data.</text>
</comment>
<evidence type="ECO:0000313" key="2">
    <source>
        <dbReference type="EMBL" id="TCO15693.1"/>
    </source>
</evidence>
<reference evidence="2 3" key="1">
    <citation type="journal article" date="2015" name="Stand. Genomic Sci.">
        <title>Genomic Encyclopedia of Bacterial and Archaeal Type Strains, Phase III: the genomes of soil and plant-associated and newly described type strains.</title>
        <authorList>
            <person name="Whitman W.B."/>
            <person name="Woyke T."/>
            <person name="Klenk H.P."/>
            <person name="Zhou Y."/>
            <person name="Lilburn T.G."/>
            <person name="Beck B.J."/>
            <person name="De Vos P."/>
            <person name="Vandamme P."/>
            <person name="Eisen J.A."/>
            <person name="Garrity G."/>
            <person name="Hugenholtz P."/>
            <person name="Kyrpides N.C."/>
        </authorList>
    </citation>
    <scope>NUCLEOTIDE SEQUENCE [LARGE SCALE GENOMIC DNA]</scope>
    <source>
        <strain evidence="2 3">VKM Ac-2572</strain>
    </source>
</reference>
<evidence type="ECO:0000259" key="1">
    <source>
        <dbReference type="Pfam" id="PF13701"/>
    </source>
</evidence>
<name>A0A4R2GZX8_9ACTN</name>
<protein>
    <submittedName>
        <fullName evidence="2">DDE family transposase</fullName>
    </submittedName>
</protein>
<dbReference type="EMBL" id="SLWN01000021">
    <property type="protein sequence ID" value="TCO15693.1"/>
    <property type="molecule type" value="Genomic_DNA"/>
</dbReference>
<keyword evidence="3" id="KW-1185">Reference proteome</keyword>
<organism evidence="2 3">
    <name type="scientific">Kribbella steppae</name>
    <dbReference type="NCBI Taxonomy" id="2512223"/>
    <lineage>
        <taxon>Bacteria</taxon>
        <taxon>Bacillati</taxon>
        <taxon>Actinomycetota</taxon>
        <taxon>Actinomycetes</taxon>
        <taxon>Propionibacteriales</taxon>
        <taxon>Kribbellaceae</taxon>
        <taxon>Kribbella</taxon>
    </lineage>
</organism>
<dbReference type="InterPro" id="IPR025668">
    <property type="entry name" value="Tnp_DDE_dom"/>
</dbReference>
<dbReference type="Proteomes" id="UP000294508">
    <property type="component" value="Unassembled WGS sequence"/>
</dbReference>
<feature type="domain" description="Transposase DDE" evidence="1">
    <location>
        <begin position="1"/>
        <end position="156"/>
    </location>
</feature>
<dbReference type="AlphaFoldDB" id="A0A4R2GZX8"/>
<dbReference type="Pfam" id="PF13701">
    <property type="entry name" value="DDE_Tnp_1_4"/>
    <property type="match status" value="1"/>
</dbReference>
<evidence type="ECO:0000313" key="3">
    <source>
        <dbReference type="Proteomes" id="UP000294508"/>
    </source>
</evidence>
<sequence>MRVIVRKERPHPGAQLWITDVDGHRATAFATNTARGQLADLELGHRRRARAEDRIRCAKDTGLRNLPLHDLGQNQIWCAIVALACELTTWMQLLAFTDTDGTTHQARRWEPKRRRLRLFSTAARLARTSRQVIVHHARNGAWTTLLHAGLARIRTLTAPG</sequence>